<dbReference type="InParanoid" id="A0A7N2N2I9"/>
<evidence type="ECO:0000256" key="5">
    <source>
        <dbReference type="ARBA" id="ARBA00022827"/>
    </source>
</evidence>
<dbReference type="SUPFAM" id="SSF51905">
    <property type="entry name" value="FAD/NAD(P)-binding domain"/>
    <property type="match status" value="2"/>
</dbReference>
<dbReference type="GO" id="GO:0050660">
    <property type="term" value="F:flavin adenine dinucleotide binding"/>
    <property type="evidence" value="ECO:0007669"/>
    <property type="project" value="InterPro"/>
</dbReference>
<evidence type="ECO:0000256" key="1">
    <source>
        <dbReference type="ARBA" id="ARBA00001974"/>
    </source>
</evidence>
<dbReference type="InterPro" id="IPR000960">
    <property type="entry name" value="Flavin_mOase"/>
</dbReference>
<keyword evidence="4 10" id="KW-0285">Flavoprotein</keyword>
<name>A0A7N2N2I9_QUELO</name>
<dbReference type="PANTHER" id="PTHR43539:SF42">
    <property type="entry name" value="OS01G0273800 PROTEIN"/>
    <property type="match status" value="1"/>
</dbReference>
<dbReference type="OrthoDB" id="66881at2759"/>
<dbReference type="PANTHER" id="PTHR43539">
    <property type="entry name" value="FLAVIN-BINDING MONOOXYGENASE-LIKE PROTEIN (AFU_ORTHOLOGUE AFUA_4G09220)"/>
    <property type="match status" value="1"/>
</dbReference>
<dbReference type="RefSeq" id="XP_030945371.1">
    <property type="nucleotide sequence ID" value="XM_031089511.1"/>
</dbReference>
<evidence type="ECO:0000256" key="3">
    <source>
        <dbReference type="ARBA" id="ARBA00009183"/>
    </source>
</evidence>
<dbReference type="InterPro" id="IPR020946">
    <property type="entry name" value="Flavin_mOase-like"/>
</dbReference>
<keyword evidence="8" id="KW-0073">Auxin biosynthesis</keyword>
<keyword evidence="7 10" id="KW-0560">Oxidoreductase</keyword>
<evidence type="ECO:0000256" key="4">
    <source>
        <dbReference type="ARBA" id="ARBA00022630"/>
    </source>
</evidence>
<dbReference type="EnsemblPlants" id="QL12p024130:mrna">
    <property type="protein sequence ID" value="QL12p024130:mrna"/>
    <property type="gene ID" value="QL12p024130"/>
</dbReference>
<dbReference type="EC" id="1.-.-.-" evidence="10"/>
<dbReference type="GeneID" id="115969876"/>
<protein>
    <recommendedName>
        <fullName evidence="10">Flavin-containing monooxygenase</fullName>
        <ecNumber evidence="10">1.-.-.-</ecNumber>
    </recommendedName>
</protein>
<proteinExistence type="inferred from homology"/>
<comment type="catalytic activity">
    <reaction evidence="9">
        <text>indole-3-pyruvate + NADPH + O2 + H(+) = (indol-3-yl)acetate + CO2 + NADP(+) + H2O</text>
        <dbReference type="Rhea" id="RHEA:34331"/>
        <dbReference type="ChEBI" id="CHEBI:15377"/>
        <dbReference type="ChEBI" id="CHEBI:15378"/>
        <dbReference type="ChEBI" id="CHEBI:15379"/>
        <dbReference type="ChEBI" id="CHEBI:16526"/>
        <dbReference type="ChEBI" id="CHEBI:17640"/>
        <dbReference type="ChEBI" id="CHEBI:30854"/>
        <dbReference type="ChEBI" id="CHEBI:57783"/>
        <dbReference type="ChEBI" id="CHEBI:58349"/>
        <dbReference type="EC" id="1.14.13.168"/>
    </reaction>
</comment>
<gene>
    <name evidence="11" type="primary">LOC115969876</name>
</gene>
<dbReference type="EMBL" id="LRBV02000012">
    <property type="status" value="NOT_ANNOTATED_CDS"/>
    <property type="molecule type" value="Genomic_DNA"/>
</dbReference>
<evidence type="ECO:0000313" key="11">
    <source>
        <dbReference type="EnsemblPlants" id="QL12p024130:mrna"/>
    </source>
</evidence>
<dbReference type="GO" id="GO:0004499">
    <property type="term" value="F:N,N-dimethylaniline monooxygenase activity"/>
    <property type="evidence" value="ECO:0007669"/>
    <property type="project" value="InterPro"/>
</dbReference>
<accession>A0A7N2N2I9</accession>
<dbReference type="Pfam" id="PF00743">
    <property type="entry name" value="FMO-like"/>
    <property type="match status" value="1"/>
</dbReference>
<dbReference type="GO" id="GO:0103075">
    <property type="term" value="F:indole-3-pyruvate monooxygenase activity"/>
    <property type="evidence" value="ECO:0007669"/>
    <property type="project" value="UniProtKB-EC"/>
</dbReference>
<evidence type="ECO:0000256" key="6">
    <source>
        <dbReference type="ARBA" id="ARBA00022857"/>
    </source>
</evidence>
<keyword evidence="5 10" id="KW-0274">FAD</keyword>
<dbReference type="PRINTS" id="PR00411">
    <property type="entry name" value="PNDRDTASEI"/>
</dbReference>
<reference evidence="11 12" key="1">
    <citation type="journal article" date="2016" name="G3 (Bethesda)">
        <title>First Draft Assembly and Annotation of the Genome of a California Endemic Oak Quercus lobata Nee (Fagaceae).</title>
        <authorList>
            <person name="Sork V.L."/>
            <person name="Fitz-Gibbon S.T."/>
            <person name="Puiu D."/>
            <person name="Crepeau M."/>
            <person name="Gugger P.F."/>
            <person name="Sherman R."/>
            <person name="Stevens K."/>
            <person name="Langley C.H."/>
            <person name="Pellegrini M."/>
            <person name="Salzberg S.L."/>
        </authorList>
    </citation>
    <scope>NUCLEOTIDE SEQUENCE [LARGE SCALE GENOMIC DNA]</scope>
    <source>
        <strain evidence="11 12">cv. SW786</strain>
    </source>
</reference>
<evidence type="ECO:0000256" key="9">
    <source>
        <dbReference type="ARBA" id="ARBA00047707"/>
    </source>
</evidence>
<evidence type="ECO:0000256" key="10">
    <source>
        <dbReference type="RuleBase" id="RU361177"/>
    </source>
</evidence>
<dbReference type="KEGG" id="qlo:115969876"/>
<dbReference type="Gramene" id="QL12p024130:mrna">
    <property type="protein sequence ID" value="QL12p024130:mrna"/>
    <property type="gene ID" value="QL12p024130"/>
</dbReference>
<dbReference type="Proteomes" id="UP000594261">
    <property type="component" value="Chromosome 12"/>
</dbReference>
<comment type="cofactor">
    <cofactor evidence="1 10">
        <name>FAD</name>
        <dbReference type="ChEBI" id="CHEBI:57692"/>
    </cofactor>
</comment>
<dbReference type="GO" id="GO:0050661">
    <property type="term" value="F:NADP binding"/>
    <property type="evidence" value="ECO:0007669"/>
    <property type="project" value="InterPro"/>
</dbReference>
<comment type="similarity">
    <text evidence="3 10">Belongs to the FMO family.</text>
</comment>
<sequence length="378" mass="42556">MQEQVAIIVGAGTSGLAIAACQSQQSIPYIILEREDCIASIWKKYSYDRLHLHLAKELCELPYMSFPASYPKYVPKNMFTQYLDDYVSHFKISPMYQRNVESAEYNEVSKRWFVKARNASSGEVGIYCAKFLVVATGETTNPYIPEVEGLNTFTGEVLHSTQFKSGKDFKNKNVLVVGSGNFGMEIALDLANHGAKTSIIIRSPIHILSREMMDFARILVKYLKPSLLDSLVVMLSKLVYGDLTKYGIRRPTEGPFYMKRMYGKYPLIDVGTCKKIKSGEIQVLPAEILNIRGNDIIFKNGKSHPFDTIVFCTGFKRSTNLWLKGDDYLLNEDGLAKPNNPNHWKGKNGLYCVGLLQRGFYGASTEAQNIANDIKSIM</sequence>
<evidence type="ECO:0000256" key="8">
    <source>
        <dbReference type="ARBA" id="ARBA00023070"/>
    </source>
</evidence>
<organism evidence="11 12">
    <name type="scientific">Quercus lobata</name>
    <name type="common">Valley oak</name>
    <dbReference type="NCBI Taxonomy" id="97700"/>
    <lineage>
        <taxon>Eukaryota</taxon>
        <taxon>Viridiplantae</taxon>
        <taxon>Streptophyta</taxon>
        <taxon>Embryophyta</taxon>
        <taxon>Tracheophyta</taxon>
        <taxon>Spermatophyta</taxon>
        <taxon>Magnoliopsida</taxon>
        <taxon>eudicotyledons</taxon>
        <taxon>Gunneridae</taxon>
        <taxon>Pentapetalae</taxon>
        <taxon>rosids</taxon>
        <taxon>fabids</taxon>
        <taxon>Fagales</taxon>
        <taxon>Fagaceae</taxon>
        <taxon>Quercus</taxon>
    </lineage>
</organism>
<dbReference type="PRINTS" id="PR00368">
    <property type="entry name" value="FADPNR"/>
</dbReference>
<dbReference type="InterPro" id="IPR050982">
    <property type="entry name" value="Auxin_biosynth/cation_transpt"/>
</dbReference>
<dbReference type="PIRSF" id="PIRSF000332">
    <property type="entry name" value="FMO"/>
    <property type="match status" value="1"/>
</dbReference>
<keyword evidence="12" id="KW-1185">Reference proteome</keyword>
<dbReference type="Gene3D" id="3.50.50.60">
    <property type="entry name" value="FAD/NAD(P)-binding domain"/>
    <property type="match status" value="1"/>
</dbReference>
<evidence type="ECO:0000256" key="7">
    <source>
        <dbReference type="ARBA" id="ARBA00023002"/>
    </source>
</evidence>
<reference evidence="11" key="2">
    <citation type="submission" date="2021-01" db="UniProtKB">
        <authorList>
            <consortium name="EnsemblPlants"/>
        </authorList>
    </citation>
    <scope>IDENTIFICATION</scope>
</reference>
<evidence type="ECO:0000313" key="12">
    <source>
        <dbReference type="Proteomes" id="UP000594261"/>
    </source>
</evidence>
<dbReference type="GO" id="GO:0009851">
    <property type="term" value="P:auxin biosynthetic process"/>
    <property type="evidence" value="ECO:0007669"/>
    <property type="project" value="UniProtKB-KW"/>
</dbReference>
<dbReference type="AlphaFoldDB" id="A0A7N2N2I9"/>
<keyword evidence="6" id="KW-0521">NADP</keyword>
<evidence type="ECO:0000256" key="2">
    <source>
        <dbReference type="ARBA" id="ARBA00004814"/>
    </source>
</evidence>
<comment type="pathway">
    <text evidence="2">Plant hormone metabolism; auxin biosynthesis.</text>
</comment>
<dbReference type="InterPro" id="IPR036188">
    <property type="entry name" value="FAD/NAD-bd_sf"/>
</dbReference>
<keyword evidence="10" id="KW-0503">Monooxygenase</keyword>
<dbReference type="OMA" id="DREMITC"/>